<comment type="caution">
    <text evidence="8">The sequence shown here is derived from an EMBL/GenBank/DDBJ whole genome shotgun (WGS) entry which is preliminary data.</text>
</comment>
<feature type="DNA-binding region" description="H-T-H motif" evidence="5">
    <location>
        <begin position="39"/>
        <end position="58"/>
    </location>
</feature>
<keyword evidence="2" id="KW-0805">Transcription regulation</keyword>
<dbReference type="PANTHER" id="PTHR47506:SF7">
    <property type="entry name" value="TRANSCRIPTIONAL REGULATORY PROTEIN"/>
    <property type="match status" value="1"/>
</dbReference>
<dbReference type="InterPro" id="IPR039538">
    <property type="entry name" value="BetI_C"/>
</dbReference>
<evidence type="ECO:0000256" key="2">
    <source>
        <dbReference type="ARBA" id="ARBA00023015"/>
    </source>
</evidence>
<reference evidence="8 9" key="1">
    <citation type="submission" date="2021-01" db="EMBL/GenBank/DDBJ databases">
        <title>Whole genome shotgun sequence of Planobispora siamensis NBRC 107568.</title>
        <authorList>
            <person name="Komaki H."/>
            <person name="Tamura T."/>
        </authorList>
    </citation>
    <scope>NUCLEOTIDE SEQUENCE [LARGE SCALE GENOMIC DNA]</scope>
    <source>
        <strain evidence="8 9">NBRC 107568</strain>
    </source>
</reference>
<evidence type="ECO:0000313" key="8">
    <source>
        <dbReference type="EMBL" id="GIH93185.1"/>
    </source>
</evidence>
<protein>
    <submittedName>
        <fullName evidence="8">TetR family transcriptional regulator</fullName>
    </submittedName>
</protein>
<dbReference type="SUPFAM" id="SSF46689">
    <property type="entry name" value="Homeodomain-like"/>
    <property type="match status" value="1"/>
</dbReference>
<dbReference type="Gene3D" id="1.10.357.10">
    <property type="entry name" value="Tetracycline Repressor, domain 2"/>
    <property type="match status" value="1"/>
</dbReference>
<keyword evidence="3 5" id="KW-0238">DNA-binding</keyword>
<dbReference type="Pfam" id="PF00440">
    <property type="entry name" value="TetR_N"/>
    <property type="match status" value="1"/>
</dbReference>
<dbReference type="SUPFAM" id="SSF48498">
    <property type="entry name" value="Tetracyclin repressor-like, C-terminal domain"/>
    <property type="match status" value="1"/>
</dbReference>
<dbReference type="Proteomes" id="UP000619788">
    <property type="component" value="Unassembled WGS sequence"/>
</dbReference>
<feature type="domain" description="HTH tetR-type" evidence="7">
    <location>
        <begin position="16"/>
        <end position="76"/>
    </location>
</feature>
<dbReference type="InterPro" id="IPR036271">
    <property type="entry name" value="Tet_transcr_reg_TetR-rel_C_sf"/>
</dbReference>
<dbReference type="InterPro" id="IPR009057">
    <property type="entry name" value="Homeodomain-like_sf"/>
</dbReference>
<gene>
    <name evidence="8" type="ORF">Psi01_38150</name>
</gene>
<evidence type="ECO:0000313" key="9">
    <source>
        <dbReference type="Proteomes" id="UP000619788"/>
    </source>
</evidence>
<feature type="compositionally biased region" description="Low complexity" evidence="6">
    <location>
        <begin position="216"/>
        <end position="230"/>
    </location>
</feature>
<proteinExistence type="predicted"/>
<name>A0A8J3WL27_9ACTN</name>
<evidence type="ECO:0000256" key="5">
    <source>
        <dbReference type="PROSITE-ProRule" id="PRU00335"/>
    </source>
</evidence>
<evidence type="ECO:0000256" key="4">
    <source>
        <dbReference type="ARBA" id="ARBA00023163"/>
    </source>
</evidence>
<dbReference type="PRINTS" id="PR00455">
    <property type="entry name" value="HTHTETR"/>
</dbReference>
<keyword evidence="1" id="KW-0678">Repressor</keyword>
<dbReference type="InterPro" id="IPR001647">
    <property type="entry name" value="HTH_TetR"/>
</dbReference>
<feature type="region of interest" description="Disordered" evidence="6">
    <location>
        <begin position="207"/>
        <end position="230"/>
    </location>
</feature>
<evidence type="ECO:0000256" key="6">
    <source>
        <dbReference type="SAM" id="MobiDB-lite"/>
    </source>
</evidence>
<accession>A0A8J3WL27</accession>
<evidence type="ECO:0000256" key="1">
    <source>
        <dbReference type="ARBA" id="ARBA00022491"/>
    </source>
</evidence>
<dbReference type="RefSeq" id="WP_239127830.1">
    <property type="nucleotide sequence ID" value="NZ_BOOJ01000031.1"/>
</dbReference>
<evidence type="ECO:0000259" key="7">
    <source>
        <dbReference type="PROSITE" id="PS50977"/>
    </source>
</evidence>
<sequence>MSEQTRMPAGRPSKGERTRARILAAAAELFAASGFHAVSLRDIAAHAGLTHAGLLHHFPGKDSLLIEVLDHRDREDAEVLSQVAPREHPEEFLRGVVRVVHRNMRTPGPVGLYARISTEAADPDHPAHAYFVRRYELLRAGLTEAFTALAARTGAPPGHDPALTAQTLVAVMDGLQTQWLLAPAAIDMHAAVVAFFARIGLDFRDVPPLPDRRSGSEPSSASTTSAEADT</sequence>
<dbReference type="PROSITE" id="PS50977">
    <property type="entry name" value="HTH_TETR_2"/>
    <property type="match status" value="1"/>
</dbReference>
<keyword evidence="4" id="KW-0804">Transcription</keyword>
<dbReference type="EMBL" id="BOOJ01000031">
    <property type="protein sequence ID" value="GIH93185.1"/>
    <property type="molecule type" value="Genomic_DNA"/>
</dbReference>
<dbReference type="Pfam" id="PF13977">
    <property type="entry name" value="TetR_C_6"/>
    <property type="match status" value="1"/>
</dbReference>
<dbReference type="PANTHER" id="PTHR47506">
    <property type="entry name" value="TRANSCRIPTIONAL REGULATORY PROTEIN"/>
    <property type="match status" value="1"/>
</dbReference>
<evidence type="ECO:0000256" key="3">
    <source>
        <dbReference type="ARBA" id="ARBA00023125"/>
    </source>
</evidence>
<dbReference type="GO" id="GO:0003677">
    <property type="term" value="F:DNA binding"/>
    <property type="evidence" value="ECO:0007669"/>
    <property type="project" value="UniProtKB-UniRule"/>
</dbReference>
<organism evidence="8 9">
    <name type="scientific">Planobispora siamensis</name>
    <dbReference type="NCBI Taxonomy" id="936338"/>
    <lineage>
        <taxon>Bacteria</taxon>
        <taxon>Bacillati</taxon>
        <taxon>Actinomycetota</taxon>
        <taxon>Actinomycetes</taxon>
        <taxon>Streptosporangiales</taxon>
        <taxon>Streptosporangiaceae</taxon>
        <taxon>Planobispora</taxon>
    </lineage>
</organism>
<keyword evidence="9" id="KW-1185">Reference proteome</keyword>
<dbReference type="AlphaFoldDB" id="A0A8J3WL27"/>